<dbReference type="CDD" id="cd02440">
    <property type="entry name" value="AdoMet_MTases"/>
    <property type="match status" value="1"/>
</dbReference>
<dbReference type="AlphaFoldDB" id="A0A2M8VJI9"/>
<dbReference type="Pfam" id="PF13649">
    <property type="entry name" value="Methyltransf_25"/>
    <property type="match status" value="1"/>
</dbReference>
<dbReference type="PANTHER" id="PTHR43464:SF19">
    <property type="entry name" value="UBIQUINONE BIOSYNTHESIS O-METHYLTRANSFERASE, MITOCHONDRIAL"/>
    <property type="match status" value="1"/>
</dbReference>
<dbReference type="Gene3D" id="3.40.50.150">
    <property type="entry name" value="Vaccinia Virus protein VP39"/>
    <property type="match status" value="1"/>
</dbReference>
<dbReference type="Proteomes" id="UP000229366">
    <property type="component" value="Unassembled WGS sequence"/>
</dbReference>
<dbReference type="GO" id="GO:0032259">
    <property type="term" value="P:methylation"/>
    <property type="evidence" value="ECO:0007669"/>
    <property type="project" value="UniProtKB-KW"/>
</dbReference>
<dbReference type="RefSeq" id="WP_100380067.1">
    <property type="nucleotide sequence ID" value="NZ_CBCSBW010000005.1"/>
</dbReference>
<dbReference type="EMBL" id="PGTX01000004">
    <property type="protein sequence ID" value="PJI77159.1"/>
    <property type="molecule type" value="Genomic_DNA"/>
</dbReference>
<evidence type="ECO:0000256" key="3">
    <source>
        <dbReference type="ARBA" id="ARBA00022691"/>
    </source>
</evidence>
<sequence length="257" mass="29292">MSRIFDAYAAYYDLLYQDKDYEAEANFVRGLLSKYSAEMGNKLLELGCGTGRHAEIFSRMGYAVHGIDLSEAMVNAAGSRKYSDCLVEPIYTVGDVRSIRLEKLFNVVISLFHVASYQTSNLDLKNMFLTVAEHLHPGGIFIFDCWYGPGVLTDLPKNRVKKMISEEFEVTRIANPTIYPNSNLVDVGFNVEVVEKATRKVSHIAEIHKMRYLFKPEIDYLLGEVGLRCIEVLEWMTDRQAGLETWTAVFVIKKEDF</sequence>
<keyword evidence="3" id="KW-0949">S-adenosyl-L-methionine</keyword>
<keyword evidence="6" id="KW-1185">Reference proteome</keyword>
<evidence type="ECO:0000259" key="4">
    <source>
        <dbReference type="Pfam" id="PF13649"/>
    </source>
</evidence>
<feature type="domain" description="Methyltransferase" evidence="4">
    <location>
        <begin position="44"/>
        <end position="139"/>
    </location>
</feature>
<comment type="caution">
    <text evidence="5">The sequence shown here is derived from an EMBL/GenBank/DDBJ whole genome shotgun (WGS) entry which is preliminary data.</text>
</comment>
<evidence type="ECO:0000313" key="6">
    <source>
        <dbReference type="Proteomes" id="UP000229366"/>
    </source>
</evidence>
<evidence type="ECO:0000256" key="1">
    <source>
        <dbReference type="ARBA" id="ARBA00022603"/>
    </source>
</evidence>
<dbReference type="InterPro" id="IPR041698">
    <property type="entry name" value="Methyltransf_25"/>
</dbReference>
<dbReference type="GO" id="GO:0008168">
    <property type="term" value="F:methyltransferase activity"/>
    <property type="evidence" value="ECO:0007669"/>
    <property type="project" value="UniProtKB-KW"/>
</dbReference>
<dbReference type="PANTHER" id="PTHR43464">
    <property type="entry name" value="METHYLTRANSFERASE"/>
    <property type="match status" value="1"/>
</dbReference>
<gene>
    <name evidence="5" type="ORF">B0G85_1762</name>
</gene>
<dbReference type="Gene3D" id="2.20.130.10">
    <property type="entry name" value="CAC2371-like domains"/>
    <property type="match status" value="1"/>
</dbReference>
<keyword evidence="2 5" id="KW-0808">Transferase</keyword>
<evidence type="ECO:0000313" key="5">
    <source>
        <dbReference type="EMBL" id="PJI77159.1"/>
    </source>
</evidence>
<keyword evidence="1 5" id="KW-0489">Methyltransferase</keyword>
<name>A0A2M8VJI9_9BURK</name>
<evidence type="ECO:0000256" key="2">
    <source>
        <dbReference type="ARBA" id="ARBA00022679"/>
    </source>
</evidence>
<dbReference type="OrthoDB" id="9811589at2"/>
<organism evidence="5 6">
    <name type="scientific">Polynucleobacter brandtiae</name>
    <dbReference type="NCBI Taxonomy" id="1938816"/>
    <lineage>
        <taxon>Bacteria</taxon>
        <taxon>Pseudomonadati</taxon>
        <taxon>Pseudomonadota</taxon>
        <taxon>Betaproteobacteria</taxon>
        <taxon>Burkholderiales</taxon>
        <taxon>Burkholderiaceae</taxon>
        <taxon>Polynucleobacter</taxon>
    </lineage>
</organism>
<protein>
    <submittedName>
        <fullName evidence="5">Methyltransferase family protein</fullName>
    </submittedName>
</protein>
<reference evidence="5 6" key="1">
    <citation type="submission" date="2017-11" db="EMBL/GenBank/DDBJ databases">
        <title>Genomic Encyclopedia of Type Strains, Phase III (KMG-III): the genomes of soil and plant-associated and newly described type strains.</title>
        <authorList>
            <person name="Whitman W."/>
        </authorList>
    </citation>
    <scope>NUCLEOTIDE SEQUENCE [LARGE SCALE GENOMIC DNA]</scope>
    <source>
        <strain evidence="5 6">UB-Domo-W1</strain>
    </source>
</reference>
<dbReference type="InterPro" id="IPR029063">
    <property type="entry name" value="SAM-dependent_MTases_sf"/>
</dbReference>
<accession>A0A2M8VJI9</accession>
<proteinExistence type="predicted"/>
<dbReference type="SUPFAM" id="SSF53335">
    <property type="entry name" value="S-adenosyl-L-methionine-dependent methyltransferases"/>
    <property type="match status" value="1"/>
</dbReference>